<evidence type="ECO:0000256" key="1">
    <source>
        <dbReference type="SAM" id="MobiDB-lite"/>
    </source>
</evidence>
<dbReference type="InterPro" id="IPR036691">
    <property type="entry name" value="Endo/exonu/phosph_ase_sf"/>
</dbReference>
<feature type="compositionally biased region" description="Low complexity" evidence="1">
    <location>
        <begin position="224"/>
        <end position="235"/>
    </location>
</feature>
<dbReference type="PANTHER" id="PTHR33710:SF64">
    <property type="entry name" value="ENDONUCLEASE_EXONUCLEASE_PHOSPHATASE DOMAIN-CONTAINING PROTEIN"/>
    <property type="match status" value="1"/>
</dbReference>
<evidence type="ECO:0008006" key="4">
    <source>
        <dbReference type="Google" id="ProtNLM"/>
    </source>
</evidence>
<reference evidence="2" key="1">
    <citation type="journal article" date="2023" name="bioRxiv">
        <title>Improved chromosome-level genome assembly for marigold (Tagetes erecta).</title>
        <authorList>
            <person name="Jiang F."/>
            <person name="Yuan L."/>
            <person name="Wang S."/>
            <person name="Wang H."/>
            <person name="Xu D."/>
            <person name="Wang A."/>
            <person name="Fan W."/>
        </authorList>
    </citation>
    <scope>NUCLEOTIDE SEQUENCE</scope>
    <source>
        <strain evidence="2">WSJ</strain>
        <tissue evidence="2">Leaf</tissue>
    </source>
</reference>
<gene>
    <name evidence="2" type="ORF">QVD17_30914</name>
</gene>
<accession>A0AAD8NNE1</accession>
<organism evidence="2 3">
    <name type="scientific">Tagetes erecta</name>
    <name type="common">African marigold</name>
    <dbReference type="NCBI Taxonomy" id="13708"/>
    <lineage>
        <taxon>Eukaryota</taxon>
        <taxon>Viridiplantae</taxon>
        <taxon>Streptophyta</taxon>
        <taxon>Embryophyta</taxon>
        <taxon>Tracheophyta</taxon>
        <taxon>Spermatophyta</taxon>
        <taxon>Magnoliopsida</taxon>
        <taxon>eudicotyledons</taxon>
        <taxon>Gunneridae</taxon>
        <taxon>Pentapetalae</taxon>
        <taxon>asterids</taxon>
        <taxon>campanulids</taxon>
        <taxon>Asterales</taxon>
        <taxon>Asteraceae</taxon>
        <taxon>Asteroideae</taxon>
        <taxon>Heliantheae alliance</taxon>
        <taxon>Tageteae</taxon>
        <taxon>Tagetes</taxon>
    </lineage>
</organism>
<evidence type="ECO:0000313" key="2">
    <source>
        <dbReference type="EMBL" id="KAK1415142.1"/>
    </source>
</evidence>
<dbReference type="Gene3D" id="3.60.10.10">
    <property type="entry name" value="Endonuclease/exonuclease/phosphatase"/>
    <property type="match status" value="1"/>
</dbReference>
<evidence type="ECO:0000313" key="3">
    <source>
        <dbReference type="Proteomes" id="UP001229421"/>
    </source>
</evidence>
<dbReference type="AlphaFoldDB" id="A0AAD8NNE1"/>
<comment type="caution">
    <text evidence="2">The sequence shown here is derived from an EMBL/GenBank/DDBJ whole genome shotgun (WGS) entry which is preliminary data.</text>
</comment>
<dbReference type="SUPFAM" id="SSF56219">
    <property type="entry name" value="DNase I-like"/>
    <property type="match status" value="1"/>
</dbReference>
<feature type="region of interest" description="Disordered" evidence="1">
    <location>
        <begin position="224"/>
        <end position="243"/>
    </location>
</feature>
<dbReference type="EMBL" id="JAUHHV010000008">
    <property type="protein sequence ID" value="KAK1415142.1"/>
    <property type="molecule type" value="Genomic_DNA"/>
</dbReference>
<keyword evidence="3" id="KW-1185">Reference proteome</keyword>
<name>A0AAD8NNE1_TARER</name>
<protein>
    <recommendedName>
        <fullName evidence="4">Endonuclease/exonuclease/phosphatase domain-containing protein</fullName>
    </recommendedName>
</protein>
<dbReference type="PANTHER" id="PTHR33710">
    <property type="entry name" value="BNAC02G09200D PROTEIN"/>
    <property type="match status" value="1"/>
</dbReference>
<proteinExistence type="predicted"/>
<sequence>MGCLFAAAIWDRIDKWCQIIKLGPQSFKDALLNKTTSRTIIINPKKADKKKQGAVDSFVADAKNLETLSKTYEICISIGLKGFSIRYPGGLSIIITSKDALEVDKIIQNGNVAWKSHWQSVIKWTLEEKQSAFNQVCAGDFNDFIFRAGLMEFRMKGKRFTYLNNNGRKCSRIDRIMLNQVFLNSWPLILSDHPPLILITNPLDFGLIPFRFIIHGYNILISMSSSSKPTSSSLSWAYPNTDS</sequence>
<dbReference type="Proteomes" id="UP001229421">
    <property type="component" value="Unassembled WGS sequence"/>
</dbReference>